<dbReference type="AlphaFoldDB" id="A0A9D2ERF1"/>
<protein>
    <submittedName>
        <fullName evidence="2">Glycosyltransferase family 2 protein</fullName>
    </submittedName>
</protein>
<evidence type="ECO:0000313" key="3">
    <source>
        <dbReference type="Proteomes" id="UP000824048"/>
    </source>
</evidence>
<proteinExistence type="predicted"/>
<dbReference type="EMBL" id="DXBP01000047">
    <property type="protein sequence ID" value="HIZ42312.1"/>
    <property type="molecule type" value="Genomic_DNA"/>
</dbReference>
<dbReference type="PANTHER" id="PTHR48090:SF7">
    <property type="entry name" value="RFBJ PROTEIN"/>
    <property type="match status" value="1"/>
</dbReference>
<dbReference type="Proteomes" id="UP000824048">
    <property type="component" value="Unassembled WGS sequence"/>
</dbReference>
<gene>
    <name evidence="2" type="ORF">H9811_07095</name>
</gene>
<dbReference type="CDD" id="cd04179">
    <property type="entry name" value="DPM_DPG-synthase_like"/>
    <property type="match status" value="1"/>
</dbReference>
<sequence>MDSLYLVMPAYNEEENIRDVVDQWYPILAAGGPDSRLVVADSGSTDHTHAILQDLQQTHPQLEILSDTGKYHGPKVIALYRHAVNRQADYIFQTDSDGQTSPAEFSAFWQMRREYDGIFGYRRVRGDGLVRAFVEKVVCLLLQMYFGVRVPDANAPFRLMKTTAVQKYLDRFDADYNLPNIMMTTFFVYYHEKYLFREISFSPRRKGKNSINIKKIIVIGLQALKDFAGFKKQMKRDREK</sequence>
<organism evidence="2 3">
    <name type="scientific">Candidatus Gemmiger excrementigallinarum</name>
    <dbReference type="NCBI Taxonomy" id="2838609"/>
    <lineage>
        <taxon>Bacteria</taxon>
        <taxon>Bacillati</taxon>
        <taxon>Bacillota</taxon>
        <taxon>Clostridia</taxon>
        <taxon>Eubacteriales</taxon>
        <taxon>Gemmiger</taxon>
    </lineage>
</organism>
<name>A0A9D2ERF1_9FIRM</name>
<accession>A0A9D2ERF1</accession>
<comment type="caution">
    <text evidence="2">The sequence shown here is derived from an EMBL/GenBank/DDBJ whole genome shotgun (WGS) entry which is preliminary data.</text>
</comment>
<dbReference type="Gene3D" id="3.90.550.10">
    <property type="entry name" value="Spore Coat Polysaccharide Biosynthesis Protein SpsA, Chain A"/>
    <property type="match status" value="1"/>
</dbReference>
<reference evidence="2" key="2">
    <citation type="submission" date="2021-04" db="EMBL/GenBank/DDBJ databases">
        <authorList>
            <person name="Gilroy R."/>
        </authorList>
    </citation>
    <scope>NUCLEOTIDE SEQUENCE</scope>
    <source>
        <strain evidence="2">ChiSxjej1B13-11774</strain>
    </source>
</reference>
<feature type="domain" description="Glycosyltransferase 2-like" evidence="1">
    <location>
        <begin position="6"/>
        <end position="133"/>
    </location>
</feature>
<evidence type="ECO:0000259" key="1">
    <source>
        <dbReference type="Pfam" id="PF00535"/>
    </source>
</evidence>
<reference evidence="2" key="1">
    <citation type="journal article" date="2021" name="PeerJ">
        <title>Extensive microbial diversity within the chicken gut microbiome revealed by metagenomics and culture.</title>
        <authorList>
            <person name="Gilroy R."/>
            <person name="Ravi A."/>
            <person name="Getino M."/>
            <person name="Pursley I."/>
            <person name="Horton D.L."/>
            <person name="Alikhan N.F."/>
            <person name="Baker D."/>
            <person name="Gharbi K."/>
            <person name="Hall N."/>
            <person name="Watson M."/>
            <person name="Adriaenssens E.M."/>
            <person name="Foster-Nyarko E."/>
            <person name="Jarju S."/>
            <person name="Secka A."/>
            <person name="Antonio M."/>
            <person name="Oren A."/>
            <person name="Chaudhuri R.R."/>
            <person name="La Ragione R."/>
            <person name="Hildebrand F."/>
            <person name="Pallen M.J."/>
        </authorList>
    </citation>
    <scope>NUCLEOTIDE SEQUENCE</scope>
    <source>
        <strain evidence="2">ChiSxjej1B13-11774</strain>
    </source>
</reference>
<dbReference type="InterPro" id="IPR001173">
    <property type="entry name" value="Glyco_trans_2-like"/>
</dbReference>
<dbReference type="SUPFAM" id="SSF53448">
    <property type="entry name" value="Nucleotide-diphospho-sugar transferases"/>
    <property type="match status" value="1"/>
</dbReference>
<dbReference type="Pfam" id="PF00535">
    <property type="entry name" value="Glycos_transf_2"/>
    <property type="match status" value="1"/>
</dbReference>
<dbReference type="PANTHER" id="PTHR48090">
    <property type="entry name" value="UNDECAPRENYL-PHOSPHATE 4-DEOXY-4-FORMAMIDO-L-ARABINOSE TRANSFERASE-RELATED"/>
    <property type="match status" value="1"/>
</dbReference>
<dbReference type="InterPro" id="IPR050256">
    <property type="entry name" value="Glycosyltransferase_2"/>
</dbReference>
<evidence type="ECO:0000313" key="2">
    <source>
        <dbReference type="EMBL" id="HIZ42312.1"/>
    </source>
</evidence>
<dbReference type="InterPro" id="IPR029044">
    <property type="entry name" value="Nucleotide-diphossugar_trans"/>
</dbReference>